<dbReference type="EC" id="2.1.1.199" evidence="6"/>
<evidence type="ECO:0000256" key="4">
    <source>
        <dbReference type="ARBA" id="ARBA00022679"/>
    </source>
</evidence>
<dbReference type="GO" id="GO:0071424">
    <property type="term" value="F:rRNA (cytosine-N4-)-methyltransferase activity"/>
    <property type="evidence" value="ECO:0007669"/>
    <property type="project" value="UniProtKB-UniRule"/>
</dbReference>
<sequence>MIKQRFKHITVLLEEAIEGLKIKSDGVYIDGTFGQGGHSKLLLKKLGKNGRLIAIDRDPEAIKAAESINDHRFIIKHGLFSNIINYTKKENVFGKIDGILLDLGVSSMQIDNPDRGFSFRFDGPLDMRMDTTNGQTALQWLMSAKIDDIISVLKSFGEERYAKHIAKAIVEHNHNHKKKPLTRTNDLVNLILKINKTKYIYKHQATRTFQAIRIYINNELNEIKQTLNDALTVLALKGRICVISFHSLEDRIVKQFIKEKSRGLEIPYDFPLTEYQIKELRSGTIQLKNLGKIKPSNDEIHKNPRSRSSILRLAEKTNNDY</sequence>
<keyword evidence="2 6" id="KW-0698">rRNA processing</keyword>
<dbReference type="STRING" id="1715285.SOFFGTOCOR_0022"/>
<keyword evidence="6" id="KW-0963">Cytoplasm</keyword>
<dbReference type="Gene3D" id="3.40.50.150">
    <property type="entry name" value="Vaccinia Virus protein VP39"/>
    <property type="match status" value="1"/>
</dbReference>
<proteinExistence type="inferred from homology"/>
<dbReference type="AlphaFoldDB" id="A0A0M6W6L5"/>
<comment type="function">
    <text evidence="6">Specifically methylates the N4 position of cytidine in position 1402 (C1402) of 16S rRNA.</text>
</comment>
<dbReference type="SUPFAM" id="SSF81799">
    <property type="entry name" value="Putative methyltransferase TM0872, insert domain"/>
    <property type="match status" value="1"/>
</dbReference>
<evidence type="ECO:0000256" key="3">
    <source>
        <dbReference type="ARBA" id="ARBA00022603"/>
    </source>
</evidence>
<feature type="binding site" evidence="6">
    <location>
        <position position="109"/>
    </location>
    <ligand>
        <name>S-adenosyl-L-methionine</name>
        <dbReference type="ChEBI" id="CHEBI:59789"/>
    </ligand>
</feature>
<accession>A0A0M6W6L5</accession>
<dbReference type="InterPro" id="IPR023397">
    <property type="entry name" value="SAM-dep_MeTrfase_MraW_recog"/>
</dbReference>
<dbReference type="HAMAP" id="MF_01007">
    <property type="entry name" value="16SrRNA_methyltr_H"/>
    <property type="match status" value="1"/>
</dbReference>
<keyword evidence="3 6" id="KW-0489">Methyltransferase</keyword>
<dbReference type="PANTHER" id="PTHR11265">
    <property type="entry name" value="S-ADENOSYL-METHYLTRANSFERASE MRAW"/>
    <property type="match status" value="1"/>
</dbReference>
<dbReference type="Pfam" id="PF01795">
    <property type="entry name" value="Methyltransf_5"/>
    <property type="match status" value="1"/>
</dbReference>
<dbReference type="PIRSF" id="PIRSF004486">
    <property type="entry name" value="MraW"/>
    <property type="match status" value="1"/>
</dbReference>
<evidence type="ECO:0000256" key="2">
    <source>
        <dbReference type="ARBA" id="ARBA00022552"/>
    </source>
</evidence>
<evidence type="ECO:0000313" key="8">
    <source>
        <dbReference type="Proteomes" id="UP000242301"/>
    </source>
</evidence>
<dbReference type="Proteomes" id="UP000242301">
    <property type="component" value="Unassembled WGS sequence"/>
</dbReference>
<feature type="binding site" evidence="6">
    <location>
        <position position="80"/>
    </location>
    <ligand>
        <name>S-adenosyl-L-methionine</name>
        <dbReference type="ChEBI" id="CHEBI:59789"/>
    </ligand>
</feature>
<dbReference type="GO" id="GO:0005737">
    <property type="term" value="C:cytoplasm"/>
    <property type="evidence" value="ECO:0007669"/>
    <property type="project" value="UniProtKB-SubCell"/>
</dbReference>
<organism evidence="7 8">
    <name type="scientific">Candidatus Providencia siddallii</name>
    <dbReference type="NCBI Taxonomy" id="1715285"/>
    <lineage>
        <taxon>Bacteria</taxon>
        <taxon>Pseudomonadati</taxon>
        <taxon>Pseudomonadota</taxon>
        <taxon>Gammaproteobacteria</taxon>
        <taxon>Enterobacterales</taxon>
        <taxon>Morganellaceae</taxon>
        <taxon>Providencia</taxon>
    </lineage>
</organism>
<gene>
    <name evidence="6 7" type="primary">rsmH</name>
    <name evidence="7" type="ORF">SOFFGTOCOR_0022</name>
</gene>
<dbReference type="SUPFAM" id="SSF53335">
    <property type="entry name" value="S-adenosyl-L-methionine-dependent methyltransferases"/>
    <property type="match status" value="1"/>
</dbReference>
<keyword evidence="5 6" id="KW-0949">S-adenosyl-L-methionine</keyword>
<feature type="binding site" evidence="6">
    <location>
        <position position="102"/>
    </location>
    <ligand>
        <name>S-adenosyl-L-methionine</name>
        <dbReference type="ChEBI" id="CHEBI:59789"/>
    </ligand>
</feature>
<dbReference type="PANTHER" id="PTHR11265:SF0">
    <property type="entry name" value="12S RRNA N4-METHYLCYTIDINE METHYLTRANSFERASE"/>
    <property type="match status" value="1"/>
</dbReference>
<evidence type="ECO:0000256" key="5">
    <source>
        <dbReference type="ARBA" id="ARBA00022691"/>
    </source>
</evidence>
<reference evidence="8" key="1">
    <citation type="submission" date="2015-05" db="EMBL/GenBank/DDBJ databases">
        <authorList>
            <person name="Manzano-Marin A."/>
        </authorList>
    </citation>
    <scope>NUCLEOTIDE SEQUENCE [LARGE SCALE GENOMIC DNA]</scope>
    <source>
        <strain evidence="8">officinalis</strain>
    </source>
</reference>
<keyword evidence="8" id="KW-1185">Reference proteome</keyword>
<evidence type="ECO:0000313" key="7">
    <source>
        <dbReference type="EMBL" id="CRK85468.1"/>
    </source>
</evidence>
<dbReference type="InterPro" id="IPR029063">
    <property type="entry name" value="SAM-dependent_MTases_sf"/>
</dbReference>
<comment type="catalytic activity">
    <reaction evidence="6">
        <text>cytidine(1402) in 16S rRNA + S-adenosyl-L-methionine = N(4)-methylcytidine(1402) in 16S rRNA + S-adenosyl-L-homocysteine + H(+)</text>
        <dbReference type="Rhea" id="RHEA:42928"/>
        <dbReference type="Rhea" id="RHEA-COMP:10286"/>
        <dbReference type="Rhea" id="RHEA-COMP:10287"/>
        <dbReference type="ChEBI" id="CHEBI:15378"/>
        <dbReference type="ChEBI" id="CHEBI:57856"/>
        <dbReference type="ChEBI" id="CHEBI:59789"/>
        <dbReference type="ChEBI" id="CHEBI:74506"/>
        <dbReference type="ChEBI" id="CHEBI:82748"/>
        <dbReference type="EC" id="2.1.1.199"/>
    </reaction>
</comment>
<evidence type="ECO:0000256" key="1">
    <source>
        <dbReference type="ARBA" id="ARBA00010396"/>
    </source>
</evidence>
<dbReference type="Gene3D" id="1.10.150.170">
    <property type="entry name" value="Putative methyltransferase TM0872, insert domain"/>
    <property type="match status" value="1"/>
</dbReference>
<dbReference type="EMBL" id="CVRF01000001">
    <property type="protein sequence ID" value="CRK85468.1"/>
    <property type="molecule type" value="Genomic_DNA"/>
</dbReference>
<comment type="similarity">
    <text evidence="1 6">Belongs to the methyltransferase superfamily. RsmH family.</text>
</comment>
<feature type="binding site" evidence="6">
    <location>
        <begin position="36"/>
        <end position="38"/>
    </location>
    <ligand>
        <name>S-adenosyl-L-methionine</name>
        <dbReference type="ChEBI" id="CHEBI:59789"/>
    </ligand>
</feature>
<keyword evidence="4 6" id="KW-0808">Transferase</keyword>
<comment type="subcellular location">
    <subcellularLocation>
        <location evidence="6">Cytoplasm</location>
    </subcellularLocation>
</comment>
<dbReference type="NCBIfam" id="TIGR00006">
    <property type="entry name" value="16S rRNA (cytosine(1402)-N(4))-methyltransferase RsmH"/>
    <property type="match status" value="1"/>
</dbReference>
<feature type="binding site" evidence="6">
    <location>
        <position position="56"/>
    </location>
    <ligand>
        <name>S-adenosyl-L-methionine</name>
        <dbReference type="ChEBI" id="CHEBI:59789"/>
    </ligand>
</feature>
<dbReference type="GO" id="GO:0070475">
    <property type="term" value="P:rRNA base methylation"/>
    <property type="evidence" value="ECO:0007669"/>
    <property type="project" value="UniProtKB-UniRule"/>
</dbReference>
<dbReference type="InterPro" id="IPR002903">
    <property type="entry name" value="RsmH"/>
</dbReference>
<name>A0A0M6W6L5_9GAMM</name>
<protein>
    <recommendedName>
        <fullName evidence="6">Ribosomal RNA small subunit methyltransferase H</fullName>
        <ecNumber evidence="6">2.1.1.199</ecNumber>
    </recommendedName>
    <alternativeName>
        <fullName evidence="6">16S rRNA m(4)C1402 methyltransferase</fullName>
    </alternativeName>
    <alternativeName>
        <fullName evidence="6">rRNA (cytosine-N(4)-)-methyltransferase RsmH</fullName>
    </alternativeName>
</protein>
<evidence type="ECO:0000256" key="6">
    <source>
        <dbReference type="HAMAP-Rule" id="MF_01007"/>
    </source>
</evidence>